<evidence type="ECO:0000313" key="2">
    <source>
        <dbReference type="EMBL" id="TYS67796.1"/>
    </source>
</evidence>
<evidence type="ECO:0000259" key="1">
    <source>
        <dbReference type="PROSITE" id="PS51186"/>
    </source>
</evidence>
<dbReference type="Gene3D" id="3.40.630.30">
    <property type="match status" value="1"/>
</dbReference>
<dbReference type="AlphaFoldDB" id="A0A5D4T115"/>
<organism evidence="2 3">
    <name type="scientific">Sutcliffiella horikoshii</name>
    <dbReference type="NCBI Taxonomy" id="79883"/>
    <lineage>
        <taxon>Bacteria</taxon>
        <taxon>Bacillati</taxon>
        <taxon>Bacillota</taxon>
        <taxon>Bacilli</taxon>
        <taxon>Bacillales</taxon>
        <taxon>Bacillaceae</taxon>
        <taxon>Sutcliffiella</taxon>
    </lineage>
</organism>
<proteinExistence type="predicted"/>
<keyword evidence="2" id="KW-0808">Transferase</keyword>
<dbReference type="PROSITE" id="PS51186">
    <property type="entry name" value="GNAT"/>
    <property type="match status" value="1"/>
</dbReference>
<protein>
    <submittedName>
        <fullName evidence="2">N-acetyltransferase</fullName>
    </submittedName>
</protein>
<dbReference type="InterPro" id="IPR016181">
    <property type="entry name" value="Acyl_CoA_acyltransferase"/>
</dbReference>
<accession>A0A5D4T115</accession>
<name>A0A5D4T115_9BACI</name>
<evidence type="ECO:0000313" key="3">
    <source>
        <dbReference type="Proteomes" id="UP000322524"/>
    </source>
</evidence>
<dbReference type="InterPro" id="IPR000182">
    <property type="entry name" value="GNAT_dom"/>
</dbReference>
<comment type="caution">
    <text evidence="2">The sequence shown here is derived from an EMBL/GenBank/DDBJ whole genome shotgun (WGS) entry which is preliminary data.</text>
</comment>
<dbReference type="CDD" id="cd04301">
    <property type="entry name" value="NAT_SF"/>
    <property type="match status" value="1"/>
</dbReference>
<dbReference type="Proteomes" id="UP000322524">
    <property type="component" value="Unassembled WGS sequence"/>
</dbReference>
<dbReference type="SUPFAM" id="SSF55729">
    <property type="entry name" value="Acyl-CoA N-acyltransferases (Nat)"/>
    <property type="match status" value="1"/>
</dbReference>
<feature type="domain" description="N-acetyltransferase" evidence="1">
    <location>
        <begin position="3"/>
        <end position="158"/>
    </location>
</feature>
<sequence length="177" mass="20031">MDIVIRQERQEDYLITEHVVKRAFEHAEFSDQKEHFLVQRLRSSDAFIPELSLVAIDEKKEIVGHILLTGIKIVNQMEENVSLALAPVSVTPEYQNKGIGSTLIREAVQRAGELGYNSIIVLGHQDYYPKFGFKSASLWGISAPFPVPSDSFMALELRKGTLQHVQGTVVYPKEFME</sequence>
<dbReference type="Pfam" id="PF00583">
    <property type="entry name" value="Acetyltransf_1"/>
    <property type="match status" value="1"/>
</dbReference>
<dbReference type="RefSeq" id="WP_148988905.1">
    <property type="nucleotide sequence ID" value="NZ_VTEV01000005.1"/>
</dbReference>
<reference evidence="2 3" key="1">
    <citation type="submission" date="2019-08" db="EMBL/GenBank/DDBJ databases">
        <title>Bacillus genomes from the desert of Cuatro Cienegas, Coahuila.</title>
        <authorList>
            <person name="Olmedo-Alvarez G."/>
        </authorList>
    </citation>
    <scope>NUCLEOTIDE SEQUENCE [LARGE SCALE GENOMIC DNA]</scope>
    <source>
        <strain evidence="2 3">CH28_1T</strain>
    </source>
</reference>
<dbReference type="OrthoDB" id="9797178at2"/>
<gene>
    <name evidence="2" type="ORF">FZC76_14645</name>
</gene>
<dbReference type="EMBL" id="VTEV01000005">
    <property type="protein sequence ID" value="TYS67796.1"/>
    <property type="molecule type" value="Genomic_DNA"/>
</dbReference>
<dbReference type="GO" id="GO:0016747">
    <property type="term" value="F:acyltransferase activity, transferring groups other than amino-acyl groups"/>
    <property type="evidence" value="ECO:0007669"/>
    <property type="project" value="InterPro"/>
</dbReference>